<dbReference type="STRING" id="1314773.A0A3N2Q7K7"/>
<dbReference type="GeneID" id="39576037"/>
<feature type="region of interest" description="Disordered" evidence="1">
    <location>
        <begin position="55"/>
        <end position="78"/>
    </location>
</feature>
<accession>A0A3N2Q7K7</accession>
<feature type="compositionally biased region" description="Polar residues" evidence="1">
    <location>
        <begin position="278"/>
        <end position="289"/>
    </location>
</feature>
<dbReference type="AlphaFoldDB" id="A0A3N2Q7K7"/>
<reference evidence="2 3" key="1">
    <citation type="journal article" date="2018" name="Mol. Ecol.">
        <title>The obligate alkalophilic soda-lake fungus Sodiomyces alkalinus has shifted to a protein diet.</title>
        <authorList>
            <person name="Grum-Grzhimaylo A.A."/>
            <person name="Falkoski D.L."/>
            <person name="van den Heuvel J."/>
            <person name="Valero-Jimenez C.A."/>
            <person name="Min B."/>
            <person name="Choi I.G."/>
            <person name="Lipzen A."/>
            <person name="Daum C.G."/>
            <person name="Aanen D.K."/>
            <person name="Tsang A."/>
            <person name="Henrissat B."/>
            <person name="Bilanenko E.N."/>
            <person name="de Vries R.P."/>
            <person name="van Kan J.A.L."/>
            <person name="Grigoriev I.V."/>
            <person name="Debets A.J.M."/>
        </authorList>
    </citation>
    <scope>NUCLEOTIDE SEQUENCE [LARGE SCALE GENOMIC DNA]</scope>
    <source>
        <strain evidence="2 3">F11</strain>
    </source>
</reference>
<protein>
    <recommendedName>
        <fullName evidence="4">FAD-dependent oxidoreductase-like enzyme</fullName>
    </recommendedName>
</protein>
<feature type="region of interest" description="Disordered" evidence="1">
    <location>
        <begin position="278"/>
        <end position="309"/>
    </location>
</feature>
<dbReference type="RefSeq" id="XP_028470454.1">
    <property type="nucleotide sequence ID" value="XM_028607559.1"/>
</dbReference>
<gene>
    <name evidence="2" type="ORF">SODALDRAFT_267623</name>
</gene>
<feature type="compositionally biased region" description="Basic residues" evidence="1">
    <location>
        <begin position="291"/>
        <end position="303"/>
    </location>
</feature>
<dbReference type="EMBL" id="ML119051">
    <property type="protein sequence ID" value="ROT42648.1"/>
    <property type="molecule type" value="Genomic_DNA"/>
</dbReference>
<name>A0A3N2Q7K7_SODAK</name>
<sequence>MSEPDPVTPDSDGLAILSSQVTVPSTEVPPSPIDPNASFKTEVNDDRLSCATVVPSSLTPPPSSQVPTHVRNGALPTGFVDSQRSTLFSPPDTALSTAPANARLGWGVAAGYVPPSPPQVLEATADELRAMVQACVGEHAKLKMEAAHHKLQYNLLSLQANEDAKRAEVEHEMTRREVEALQNTECSRQARRELSAAIHTAQLECLQMKKLYEQAVQENRGLKQRLKSAKMLLVEKEDHVCNLREKLDMALTRIHENREHFQMLRSPGGLFHHALTPKQQTVSTPQQPARGNRRQTPRGSHRNARVDAGHGQERMVALLQAINQDNHSAPSTPVTASRPPPPRNISRHTRNAQSLSSLPMTPDSKPRGSHSVLLPSVDLVPQTEPPRRRAGDDFIPESPRFRRRKSRESTTSATEDNEDLARRALESVVGGSAVLSRGGPHGSRGPRRPLPNNDKDGEDDDVTMSQASQAASEMLRRDPRQSFEVASSAGSPDATPAPVEKSARLQARLLSGHSKSGAEKRKFSGGLPPPEELRPDQASPTKRIRVGGDQLEERRRLGLGIQ</sequence>
<evidence type="ECO:0008006" key="4">
    <source>
        <dbReference type="Google" id="ProtNLM"/>
    </source>
</evidence>
<proteinExistence type="predicted"/>
<dbReference type="Proteomes" id="UP000272025">
    <property type="component" value="Unassembled WGS sequence"/>
</dbReference>
<dbReference type="OrthoDB" id="5404651at2759"/>
<evidence type="ECO:0000313" key="3">
    <source>
        <dbReference type="Proteomes" id="UP000272025"/>
    </source>
</evidence>
<feature type="region of interest" description="Disordered" evidence="1">
    <location>
        <begin position="326"/>
        <end position="562"/>
    </location>
</feature>
<feature type="compositionally biased region" description="Polar residues" evidence="1">
    <location>
        <begin position="326"/>
        <end position="335"/>
    </location>
</feature>
<organism evidence="2 3">
    <name type="scientific">Sodiomyces alkalinus (strain CBS 110278 / VKM F-3762 / F11)</name>
    <name type="common">Alkaliphilic filamentous fungus</name>
    <dbReference type="NCBI Taxonomy" id="1314773"/>
    <lineage>
        <taxon>Eukaryota</taxon>
        <taxon>Fungi</taxon>
        <taxon>Dikarya</taxon>
        <taxon>Ascomycota</taxon>
        <taxon>Pezizomycotina</taxon>
        <taxon>Sordariomycetes</taxon>
        <taxon>Hypocreomycetidae</taxon>
        <taxon>Glomerellales</taxon>
        <taxon>Plectosphaerellaceae</taxon>
        <taxon>Sodiomyces</taxon>
    </lineage>
</organism>
<evidence type="ECO:0000256" key="1">
    <source>
        <dbReference type="SAM" id="MobiDB-lite"/>
    </source>
</evidence>
<keyword evidence="3" id="KW-1185">Reference proteome</keyword>
<evidence type="ECO:0000313" key="2">
    <source>
        <dbReference type="EMBL" id="ROT42648.1"/>
    </source>
</evidence>